<sequence>MRVSLLLFSLPAAFFGMCFIKTPHQGRREILRNATTVIDEYQCKIECALMDDCLAYFYQAKGTQCVLLGSHQTKPICLPPANESLKILDDTLCPIDNTTNLYNSKPNPSINNSYAKTPANTNAPRPCNNGLFVIDMNLADGSHRTGSYEKDTRIAWDNKLLSWEFIGTISNYVRGTNCISPPYYIANALPTSNCTGGSLPPFPGNFANQTPKFSGWNPCPGKTVQYVRENKTTGNLTSTTNNAIWCIYGSWFFVTKDTSTSESLEILAASCA</sequence>
<accession>A0A8R1YSP4</accession>
<dbReference type="EnsemblMetazoa" id="PPA39405.1">
    <property type="protein sequence ID" value="PPA39405.1"/>
    <property type="gene ID" value="WBGene00277774"/>
</dbReference>
<proteinExistence type="predicted"/>
<name>A0A2A6CC90_PRIPA</name>
<organism evidence="1 2">
    <name type="scientific">Pristionchus pacificus</name>
    <name type="common">Parasitic nematode worm</name>
    <dbReference type="NCBI Taxonomy" id="54126"/>
    <lineage>
        <taxon>Eukaryota</taxon>
        <taxon>Metazoa</taxon>
        <taxon>Ecdysozoa</taxon>
        <taxon>Nematoda</taxon>
        <taxon>Chromadorea</taxon>
        <taxon>Rhabditida</taxon>
        <taxon>Rhabditina</taxon>
        <taxon>Diplogasteromorpha</taxon>
        <taxon>Diplogasteroidea</taxon>
        <taxon>Neodiplogasteridae</taxon>
        <taxon>Pristionchus</taxon>
    </lineage>
</organism>
<gene>
    <name evidence="1" type="primary">WBGene00277774</name>
</gene>
<reference evidence="1" key="2">
    <citation type="submission" date="2022-06" db="UniProtKB">
        <authorList>
            <consortium name="EnsemblMetazoa"/>
        </authorList>
    </citation>
    <scope>IDENTIFICATION</scope>
    <source>
        <strain evidence="1">PS312</strain>
    </source>
</reference>
<evidence type="ECO:0000313" key="1">
    <source>
        <dbReference type="EnsemblMetazoa" id="PPA39405.1"/>
    </source>
</evidence>
<dbReference type="AlphaFoldDB" id="A0A2A6CC90"/>
<reference evidence="2" key="1">
    <citation type="journal article" date="2008" name="Nat. Genet.">
        <title>The Pristionchus pacificus genome provides a unique perspective on nematode lifestyle and parasitism.</title>
        <authorList>
            <person name="Dieterich C."/>
            <person name="Clifton S.W."/>
            <person name="Schuster L.N."/>
            <person name="Chinwalla A."/>
            <person name="Delehaunty K."/>
            <person name="Dinkelacker I."/>
            <person name="Fulton L."/>
            <person name="Fulton R."/>
            <person name="Godfrey J."/>
            <person name="Minx P."/>
            <person name="Mitreva M."/>
            <person name="Roeseler W."/>
            <person name="Tian H."/>
            <person name="Witte H."/>
            <person name="Yang S.P."/>
            <person name="Wilson R.K."/>
            <person name="Sommer R.J."/>
        </authorList>
    </citation>
    <scope>NUCLEOTIDE SEQUENCE [LARGE SCALE GENOMIC DNA]</scope>
    <source>
        <strain evidence="2">PS312</strain>
    </source>
</reference>
<dbReference type="PROSITE" id="PS50948">
    <property type="entry name" value="PAN"/>
    <property type="match status" value="1"/>
</dbReference>
<keyword evidence="2" id="KW-1185">Reference proteome</keyword>
<protein>
    <submittedName>
        <fullName evidence="1">Apple domain-containing protein</fullName>
    </submittedName>
</protein>
<evidence type="ECO:0000313" key="2">
    <source>
        <dbReference type="Proteomes" id="UP000005239"/>
    </source>
</evidence>
<accession>A0A2A6CC90</accession>
<dbReference type="InterPro" id="IPR003609">
    <property type="entry name" value="Pan_app"/>
</dbReference>
<dbReference type="Proteomes" id="UP000005239">
    <property type="component" value="Unassembled WGS sequence"/>
</dbReference>